<dbReference type="EMBL" id="WJQU01000959">
    <property type="protein sequence ID" value="KAJ6634141.1"/>
    <property type="molecule type" value="Genomic_DNA"/>
</dbReference>
<organism evidence="8 10">
    <name type="scientific">Pseudolycoriella hygida</name>
    <dbReference type="NCBI Taxonomy" id="35572"/>
    <lineage>
        <taxon>Eukaryota</taxon>
        <taxon>Metazoa</taxon>
        <taxon>Ecdysozoa</taxon>
        <taxon>Arthropoda</taxon>
        <taxon>Hexapoda</taxon>
        <taxon>Insecta</taxon>
        <taxon>Pterygota</taxon>
        <taxon>Neoptera</taxon>
        <taxon>Endopterygota</taxon>
        <taxon>Diptera</taxon>
        <taxon>Nematocera</taxon>
        <taxon>Sciaroidea</taxon>
        <taxon>Sciaridae</taxon>
        <taxon>Pseudolycoriella</taxon>
    </lineage>
</organism>
<dbReference type="AlphaFoldDB" id="A0A9Q0MP19"/>
<evidence type="ECO:0000256" key="4">
    <source>
        <dbReference type="ARBA" id="ARBA00022801"/>
    </source>
</evidence>
<sequence>YHWDLPQALQDVGGWQNEAIVTEFEAYADLLYRRFGDRVKRWITFNEAYVVCALGHSYGVHAPGIKEPATAPYKCAHNILKCHAKAYRLYESTFKTNQKGFVGITIDSGWYEPLDKNNPLDVAAVERTLRFKHGWYAFPIFKGDGDYPPEMREYIDRKSAEDNLTESRLPVFSQDWKILINGSADFLGFNHYTTEYVKHVVRSDRSWEGDQDTITSQDDEWPASASDWLKHVPWGFRKLLVWIKKTYNDPLVYVTENGFSDTDDVGLNDEGRVKYYREYINEMLKAVTIDGCNVKSYTAWSLMDNFEWARGY</sequence>
<dbReference type="PANTHER" id="PTHR10353:SF36">
    <property type="entry name" value="LP05116P"/>
    <property type="match status" value="1"/>
</dbReference>
<feature type="non-terminal residue" evidence="8">
    <location>
        <position position="1"/>
    </location>
</feature>
<dbReference type="InterPro" id="IPR017853">
    <property type="entry name" value="GH"/>
</dbReference>
<evidence type="ECO:0000256" key="7">
    <source>
        <dbReference type="RuleBase" id="RU003690"/>
    </source>
</evidence>
<reference evidence="8" key="1">
    <citation type="submission" date="2022-07" db="EMBL/GenBank/DDBJ databases">
        <authorList>
            <person name="Trinca V."/>
            <person name="Uliana J.V.C."/>
            <person name="Torres T.T."/>
            <person name="Ward R.J."/>
            <person name="Monesi N."/>
        </authorList>
    </citation>
    <scope>NUCLEOTIDE SEQUENCE</scope>
    <source>
        <strain evidence="8">HSMRA1968</strain>
        <tissue evidence="8">Whole embryos</tissue>
    </source>
</reference>
<protein>
    <recommendedName>
        <fullName evidence="2">beta-glucosidase</fullName>
        <ecNumber evidence="2">3.2.1.21</ecNumber>
    </recommendedName>
</protein>
<evidence type="ECO:0000313" key="10">
    <source>
        <dbReference type="Proteomes" id="UP001151699"/>
    </source>
</evidence>
<dbReference type="InterPro" id="IPR001360">
    <property type="entry name" value="Glyco_hydro_1"/>
</dbReference>
<evidence type="ECO:0000256" key="6">
    <source>
        <dbReference type="PROSITE-ProRule" id="PRU10055"/>
    </source>
</evidence>
<keyword evidence="4" id="KW-0378">Hydrolase</keyword>
<dbReference type="Gene3D" id="3.20.20.80">
    <property type="entry name" value="Glycosidases"/>
    <property type="match status" value="1"/>
</dbReference>
<accession>A0A9Q0MP19</accession>
<name>A0A9Q0MP19_9DIPT</name>
<dbReference type="PANTHER" id="PTHR10353">
    <property type="entry name" value="GLYCOSYL HYDROLASE"/>
    <property type="match status" value="1"/>
</dbReference>
<comment type="caution">
    <text evidence="8">The sequence shown here is derived from an EMBL/GenBank/DDBJ whole genome shotgun (WGS) entry which is preliminary data.</text>
</comment>
<dbReference type="Proteomes" id="UP001151699">
    <property type="component" value="Unassembled WGS sequence"/>
</dbReference>
<dbReference type="OrthoDB" id="65569at2759"/>
<dbReference type="SUPFAM" id="SSF51445">
    <property type="entry name" value="(Trans)glycosidases"/>
    <property type="match status" value="1"/>
</dbReference>
<dbReference type="PROSITE" id="PS00572">
    <property type="entry name" value="GLYCOSYL_HYDROL_F1_1"/>
    <property type="match status" value="1"/>
</dbReference>
<evidence type="ECO:0000313" key="8">
    <source>
        <dbReference type="EMBL" id="KAJ6634058.1"/>
    </source>
</evidence>
<dbReference type="PRINTS" id="PR00131">
    <property type="entry name" value="GLHYDRLASE1"/>
</dbReference>
<dbReference type="GO" id="GO:0004553">
    <property type="term" value="F:hydrolase activity, hydrolyzing O-glycosyl compounds"/>
    <property type="evidence" value="ECO:0007669"/>
    <property type="project" value="InterPro"/>
</dbReference>
<evidence type="ECO:0000256" key="3">
    <source>
        <dbReference type="ARBA" id="ARBA00022729"/>
    </source>
</evidence>
<dbReference type="InterPro" id="IPR018120">
    <property type="entry name" value="Glyco_hydro_1_AS"/>
</dbReference>
<keyword evidence="3" id="KW-0732">Signal</keyword>
<evidence type="ECO:0000313" key="9">
    <source>
        <dbReference type="EMBL" id="KAJ6634141.1"/>
    </source>
</evidence>
<keyword evidence="10" id="KW-1185">Reference proteome</keyword>
<feature type="non-terminal residue" evidence="8">
    <location>
        <position position="312"/>
    </location>
</feature>
<evidence type="ECO:0000256" key="5">
    <source>
        <dbReference type="ARBA" id="ARBA00023295"/>
    </source>
</evidence>
<feature type="active site" description="Nucleophile" evidence="6">
    <location>
        <position position="256"/>
    </location>
</feature>
<dbReference type="EMBL" id="WJQU01001132">
    <property type="protein sequence ID" value="KAJ6634058.1"/>
    <property type="molecule type" value="Genomic_DNA"/>
</dbReference>
<gene>
    <name evidence="8" type="primary">LCTL_3</name>
    <name evidence="9" type="synonym">LCTL_2</name>
    <name evidence="9" type="ORF">Bhyg_17559</name>
    <name evidence="8" type="ORF">Bhyg_17737</name>
</gene>
<comment type="similarity">
    <text evidence="1 7">Belongs to the glycosyl hydrolase 1 family.</text>
</comment>
<evidence type="ECO:0000256" key="2">
    <source>
        <dbReference type="ARBA" id="ARBA00012744"/>
    </source>
</evidence>
<keyword evidence="5" id="KW-0326">Glycosidase</keyword>
<dbReference type="EC" id="3.2.1.21" evidence="2"/>
<dbReference type="GO" id="GO:0005975">
    <property type="term" value="P:carbohydrate metabolic process"/>
    <property type="evidence" value="ECO:0007669"/>
    <property type="project" value="InterPro"/>
</dbReference>
<evidence type="ECO:0000256" key="1">
    <source>
        <dbReference type="ARBA" id="ARBA00010838"/>
    </source>
</evidence>
<dbReference type="Pfam" id="PF00232">
    <property type="entry name" value="Glyco_hydro_1"/>
    <property type="match status" value="1"/>
</dbReference>
<proteinExistence type="inferred from homology"/>